<dbReference type="PANTHER" id="PTHR24180">
    <property type="entry name" value="CYCLIN-DEPENDENT KINASE INHIBITOR 2C-RELATED"/>
    <property type="match status" value="1"/>
</dbReference>
<dbReference type="PROSITE" id="PS50297">
    <property type="entry name" value="ANK_REP_REGION"/>
    <property type="match status" value="4"/>
</dbReference>
<dbReference type="SUPFAM" id="SSF48403">
    <property type="entry name" value="Ankyrin repeat"/>
    <property type="match status" value="1"/>
</dbReference>
<name>A0A382GHI8_9ZZZZ</name>
<dbReference type="PROSITE" id="PS51257">
    <property type="entry name" value="PROKAR_LIPOPROTEIN"/>
    <property type="match status" value="1"/>
</dbReference>
<evidence type="ECO:0000256" key="1">
    <source>
        <dbReference type="ARBA" id="ARBA00022737"/>
    </source>
</evidence>
<keyword evidence="2" id="KW-0040">ANK repeat</keyword>
<dbReference type="SMART" id="SM00248">
    <property type="entry name" value="ANK"/>
    <property type="match status" value="6"/>
</dbReference>
<dbReference type="Gene3D" id="1.25.40.20">
    <property type="entry name" value="Ankyrin repeat-containing domain"/>
    <property type="match status" value="4"/>
</dbReference>
<proteinExistence type="predicted"/>
<dbReference type="InterPro" id="IPR002110">
    <property type="entry name" value="Ankyrin_rpt"/>
</dbReference>
<sequence>MKSLLFSIVATVLLVGCEKPQPLDISIHDAAKAGNIEAVKQHLAAGADVNAKNEGGLTPLHPAAYEGHMEIVELLIAKGADVNTKDVDGLTSLHFAASNGHKDVVELLIAEGADVNAKAADGEMPLHRATVYGNKEIVELLIANDAYVKAENKYGGTPLHEATMVGHKEIAELLIAKGADLNVKDVDGFTPVDLAKGHPEIADLLRKHGGKHCSIHTAVEGGDIEGVKEFLATGTDVNAKDDIGRTPLELAYGETADLLRKHGGKTSKELKAEGK</sequence>
<dbReference type="Pfam" id="PF12796">
    <property type="entry name" value="Ank_2"/>
    <property type="match status" value="2"/>
</dbReference>
<gene>
    <name evidence="3" type="ORF">METZ01_LOCUS227474</name>
</gene>
<reference evidence="3" key="1">
    <citation type="submission" date="2018-05" db="EMBL/GenBank/DDBJ databases">
        <authorList>
            <person name="Lanie J.A."/>
            <person name="Ng W.-L."/>
            <person name="Kazmierczak K.M."/>
            <person name="Andrzejewski T.M."/>
            <person name="Davidsen T.M."/>
            <person name="Wayne K.J."/>
            <person name="Tettelin H."/>
            <person name="Glass J.I."/>
            <person name="Rusch D."/>
            <person name="Podicherti R."/>
            <person name="Tsui H.-C.T."/>
            <person name="Winkler M.E."/>
        </authorList>
    </citation>
    <scope>NUCLEOTIDE SEQUENCE</scope>
</reference>
<organism evidence="3">
    <name type="scientific">marine metagenome</name>
    <dbReference type="NCBI Taxonomy" id="408172"/>
    <lineage>
        <taxon>unclassified sequences</taxon>
        <taxon>metagenomes</taxon>
        <taxon>ecological metagenomes</taxon>
    </lineage>
</organism>
<evidence type="ECO:0000256" key="2">
    <source>
        <dbReference type="ARBA" id="ARBA00023043"/>
    </source>
</evidence>
<evidence type="ECO:0000313" key="3">
    <source>
        <dbReference type="EMBL" id="SVB74620.1"/>
    </source>
</evidence>
<accession>A0A382GHI8</accession>
<dbReference type="PRINTS" id="PR01415">
    <property type="entry name" value="ANKYRIN"/>
</dbReference>
<dbReference type="InterPro" id="IPR036770">
    <property type="entry name" value="Ankyrin_rpt-contain_sf"/>
</dbReference>
<dbReference type="PANTHER" id="PTHR24180:SF45">
    <property type="entry name" value="POLY [ADP-RIBOSE] POLYMERASE TANKYRASE"/>
    <property type="match status" value="1"/>
</dbReference>
<dbReference type="PROSITE" id="PS50088">
    <property type="entry name" value="ANK_REPEAT"/>
    <property type="match status" value="6"/>
</dbReference>
<protein>
    <submittedName>
        <fullName evidence="3">Uncharacterized protein</fullName>
    </submittedName>
</protein>
<dbReference type="EMBL" id="UINC01055577">
    <property type="protein sequence ID" value="SVB74620.1"/>
    <property type="molecule type" value="Genomic_DNA"/>
</dbReference>
<dbReference type="AlphaFoldDB" id="A0A382GHI8"/>
<dbReference type="InterPro" id="IPR051637">
    <property type="entry name" value="Ank_repeat_dom-contain_49"/>
</dbReference>
<keyword evidence="1" id="KW-0677">Repeat</keyword>